<evidence type="ECO:0000313" key="3">
    <source>
        <dbReference type="Proteomes" id="UP001580346"/>
    </source>
</evidence>
<dbReference type="RefSeq" id="WP_375355742.1">
    <property type="nucleotide sequence ID" value="NZ_JBHHMI010000010.1"/>
</dbReference>
<protein>
    <submittedName>
        <fullName evidence="2">Ankyrin repeat domain-containing protein</fullName>
    </submittedName>
</protein>
<dbReference type="InterPro" id="IPR002110">
    <property type="entry name" value="Ankyrin_rpt"/>
</dbReference>
<dbReference type="PANTHER" id="PTHR24118">
    <property type="entry name" value="POTE ANKYRIN DOMAIN"/>
    <property type="match status" value="1"/>
</dbReference>
<accession>A0ABV5AU44</accession>
<dbReference type="EMBL" id="JBHHMI010000010">
    <property type="protein sequence ID" value="MFB5267738.1"/>
    <property type="molecule type" value="Genomic_DNA"/>
</dbReference>
<feature type="repeat" description="ANK" evidence="1">
    <location>
        <begin position="140"/>
        <end position="172"/>
    </location>
</feature>
<comment type="caution">
    <text evidence="2">The sequence shown here is derived from an EMBL/GenBank/DDBJ whole genome shotgun (WGS) entry which is preliminary data.</text>
</comment>
<dbReference type="PROSITE" id="PS50297">
    <property type="entry name" value="ANK_REP_REGION"/>
    <property type="match status" value="2"/>
</dbReference>
<keyword evidence="1" id="KW-0040">ANK repeat</keyword>
<keyword evidence="3" id="KW-1185">Reference proteome</keyword>
<name>A0ABV5AU44_9BACL</name>
<dbReference type="Pfam" id="PF12796">
    <property type="entry name" value="Ank_2"/>
    <property type="match status" value="2"/>
</dbReference>
<dbReference type="InterPro" id="IPR036770">
    <property type="entry name" value="Ankyrin_rpt-contain_sf"/>
</dbReference>
<dbReference type="Gene3D" id="1.25.40.20">
    <property type="entry name" value="Ankyrin repeat-containing domain"/>
    <property type="match status" value="2"/>
</dbReference>
<proteinExistence type="predicted"/>
<sequence length="354" mass="40452">MYKLKDKGNFETLPEEALHIYEGNMPALQRLIAEGWDIQAPLQLGKYTNLLPLEIALIMDQLDAVKLLIEHGAELNQEKKPAFLLAVRYGSEETVRYVHQQGARVNLLNSVQSSAYQEAYYGNVKNIPVIQELGLDIRKYGGKTLRTAVSDHNLKIVTYMLEHGVDINFNEPDMVYPYRATPLTVAVRNNDMQMARFLIEHGANVTLAEQNGERPYIIAAANQNHKLAAYLKSLEPPEFHDRSNKLYALQSYKLPQELIDFLSGDNLRLMLPKNEFKIKYIDFLSLTDTVEMKVDRKKLLRLSAGVDNYSHILIVWHPGSKKIGFYDEEHLEFAPLAKFADFMADPVGVLRELF</sequence>
<reference evidence="2 3" key="1">
    <citation type="submission" date="2024-09" db="EMBL/GenBank/DDBJ databases">
        <title>Paenibacillus zeirhizospherea sp. nov., isolated from surface of the maize (Zea mays) roots in a horticulture field, Hungary.</title>
        <authorList>
            <person name="Marton D."/>
            <person name="Farkas M."/>
            <person name="Bedics A."/>
            <person name="Toth E."/>
            <person name="Tancsics A."/>
            <person name="Boka K."/>
            <person name="Maroti G."/>
            <person name="Kriszt B."/>
            <person name="Cserhati M."/>
        </authorList>
    </citation>
    <scope>NUCLEOTIDE SEQUENCE [LARGE SCALE GENOMIC DNA]</scope>
    <source>
        <strain evidence="2 3">KCTC 33519</strain>
    </source>
</reference>
<dbReference type="Proteomes" id="UP001580346">
    <property type="component" value="Unassembled WGS sequence"/>
</dbReference>
<dbReference type="SMART" id="SM00248">
    <property type="entry name" value="ANK"/>
    <property type="match status" value="5"/>
</dbReference>
<feature type="repeat" description="ANK" evidence="1">
    <location>
        <begin position="48"/>
        <end position="80"/>
    </location>
</feature>
<evidence type="ECO:0000313" key="2">
    <source>
        <dbReference type="EMBL" id="MFB5267738.1"/>
    </source>
</evidence>
<feature type="repeat" description="ANK" evidence="1">
    <location>
        <begin position="178"/>
        <end position="210"/>
    </location>
</feature>
<dbReference type="SUPFAM" id="SSF48403">
    <property type="entry name" value="Ankyrin repeat"/>
    <property type="match status" value="1"/>
</dbReference>
<evidence type="ECO:0000256" key="1">
    <source>
        <dbReference type="PROSITE-ProRule" id="PRU00023"/>
    </source>
</evidence>
<dbReference type="PROSITE" id="PS50088">
    <property type="entry name" value="ANK_REPEAT"/>
    <property type="match status" value="3"/>
</dbReference>
<organism evidence="2 3">
    <name type="scientific">Paenibacillus enshidis</name>
    <dbReference type="NCBI Taxonomy" id="1458439"/>
    <lineage>
        <taxon>Bacteria</taxon>
        <taxon>Bacillati</taxon>
        <taxon>Bacillota</taxon>
        <taxon>Bacilli</taxon>
        <taxon>Bacillales</taxon>
        <taxon>Paenibacillaceae</taxon>
        <taxon>Paenibacillus</taxon>
    </lineage>
</organism>
<gene>
    <name evidence="2" type="ORF">ACE41H_13230</name>
</gene>
<dbReference type="PANTHER" id="PTHR24118:SF99">
    <property type="entry name" value="POTE ANKYRIN DOMAIN FAMILY MEMBER 3C-RELATED"/>
    <property type="match status" value="1"/>
</dbReference>